<gene>
    <name evidence="1" type="primary">Necator_chrV.g18495</name>
    <name evidence="1" type="ORF">RB195_013704</name>
</gene>
<comment type="caution">
    <text evidence="1">The sequence shown here is derived from an EMBL/GenBank/DDBJ whole genome shotgun (WGS) entry which is preliminary data.</text>
</comment>
<sequence length="95" mass="11132">MNTLKGTKDGVRRPNGSKVDEHALSAVRLEYTFKDAVLRGMRRVSMRQFQEILRSFTDNGFLTRSDGSMDWLTILELQKNCRRFMCMVLNRDLEE</sequence>
<evidence type="ECO:0000313" key="2">
    <source>
        <dbReference type="Proteomes" id="UP001303046"/>
    </source>
</evidence>
<accession>A0ABR1DWY9</accession>
<proteinExistence type="predicted"/>
<dbReference type="Proteomes" id="UP001303046">
    <property type="component" value="Unassembled WGS sequence"/>
</dbReference>
<name>A0ABR1DWY9_NECAM</name>
<organism evidence="1 2">
    <name type="scientific">Necator americanus</name>
    <name type="common">Human hookworm</name>
    <dbReference type="NCBI Taxonomy" id="51031"/>
    <lineage>
        <taxon>Eukaryota</taxon>
        <taxon>Metazoa</taxon>
        <taxon>Ecdysozoa</taxon>
        <taxon>Nematoda</taxon>
        <taxon>Chromadorea</taxon>
        <taxon>Rhabditida</taxon>
        <taxon>Rhabditina</taxon>
        <taxon>Rhabditomorpha</taxon>
        <taxon>Strongyloidea</taxon>
        <taxon>Ancylostomatidae</taxon>
        <taxon>Bunostominae</taxon>
        <taxon>Necator</taxon>
    </lineage>
</organism>
<protein>
    <submittedName>
        <fullName evidence="1">Uncharacterized protein</fullName>
    </submittedName>
</protein>
<reference evidence="1 2" key="1">
    <citation type="submission" date="2023-08" db="EMBL/GenBank/DDBJ databases">
        <title>A Necator americanus chromosomal reference genome.</title>
        <authorList>
            <person name="Ilik V."/>
            <person name="Petrzelkova K.J."/>
            <person name="Pardy F."/>
            <person name="Fuh T."/>
            <person name="Niatou-Singa F.S."/>
            <person name="Gouil Q."/>
            <person name="Baker L."/>
            <person name="Ritchie M.E."/>
            <person name="Jex A.R."/>
            <person name="Gazzola D."/>
            <person name="Li H."/>
            <person name="Toshio Fujiwara R."/>
            <person name="Zhan B."/>
            <person name="Aroian R.V."/>
            <person name="Pafco B."/>
            <person name="Schwarz E.M."/>
        </authorList>
    </citation>
    <scope>NUCLEOTIDE SEQUENCE [LARGE SCALE GENOMIC DNA]</scope>
    <source>
        <strain evidence="1 2">Aroian</strain>
        <tissue evidence="1">Whole animal</tissue>
    </source>
</reference>
<evidence type="ECO:0000313" key="1">
    <source>
        <dbReference type="EMBL" id="KAK6754885.1"/>
    </source>
</evidence>
<dbReference type="EMBL" id="JAVFWL010000005">
    <property type="protein sequence ID" value="KAK6754885.1"/>
    <property type="molecule type" value="Genomic_DNA"/>
</dbReference>
<keyword evidence="2" id="KW-1185">Reference proteome</keyword>